<dbReference type="InterPro" id="IPR023696">
    <property type="entry name" value="Ureohydrolase_dom_sf"/>
</dbReference>
<dbReference type="InterPro" id="IPR023801">
    <property type="entry name" value="His_deacetylse_dom"/>
</dbReference>
<dbReference type="SUPFAM" id="SSF52768">
    <property type="entry name" value="Arginase/deacetylase"/>
    <property type="match status" value="1"/>
</dbReference>
<dbReference type="Gene3D" id="3.40.800.20">
    <property type="entry name" value="Histone deacetylase domain"/>
    <property type="match status" value="1"/>
</dbReference>
<dbReference type="AlphaFoldDB" id="A0A1G8T5U3"/>
<dbReference type="PRINTS" id="PR01270">
    <property type="entry name" value="HDASUPER"/>
</dbReference>
<gene>
    <name evidence="3" type="ORF">SAMN05421850_1178</name>
</gene>
<dbReference type="STRING" id="490829.SAMN05421850_1178"/>
<dbReference type="EMBL" id="FNEB01000017">
    <property type="protein sequence ID" value="SDJ36908.1"/>
    <property type="molecule type" value="Genomic_DNA"/>
</dbReference>
<dbReference type="GO" id="GO:0004407">
    <property type="term" value="F:histone deacetylase activity"/>
    <property type="evidence" value="ECO:0007669"/>
    <property type="project" value="TreeGrafter"/>
</dbReference>
<dbReference type="CDD" id="cd09996">
    <property type="entry name" value="HDAC_classII_1"/>
    <property type="match status" value="1"/>
</dbReference>
<evidence type="ECO:0000313" key="3">
    <source>
        <dbReference type="EMBL" id="SDJ36908.1"/>
    </source>
</evidence>
<dbReference type="InterPro" id="IPR037138">
    <property type="entry name" value="His_deacetylse_dom_sf"/>
</dbReference>
<dbReference type="InterPro" id="IPR000286">
    <property type="entry name" value="HDACs"/>
</dbReference>
<dbReference type="GO" id="GO:0040029">
    <property type="term" value="P:epigenetic regulation of gene expression"/>
    <property type="evidence" value="ECO:0007669"/>
    <property type="project" value="TreeGrafter"/>
</dbReference>
<dbReference type="Proteomes" id="UP000199340">
    <property type="component" value="Unassembled WGS sequence"/>
</dbReference>
<dbReference type="Pfam" id="PF00850">
    <property type="entry name" value="Hist_deacetyl"/>
    <property type="match status" value="1"/>
</dbReference>
<comment type="similarity">
    <text evidence="1">Belongs to the histone deacetylase family.</text>
</comment>
<dbReference type="PANTHER" id="PTHR10625">
    <property type="entry name" value="HISTONE DEACETYLASE HDAC1-RELATED"/>
    <property type="match status" value="1"/>
</dbReference>
<feature type="domain" description="Histone deacetylase" evidence="2">
    <location>
        <begin position="39"/>
        <end position="328"/>
    </location>
</feature>
<dbReference type="RefSeq" id="WP_245723457.1">
    <property type="nucleotide sequence ID" value="NZ_FNEB01000017.1"/>
</dbReference>
<reference evidence="3 4" key="1">
    <citation type="submission" date="2016-10" db="EMBL/GenBank/DDBJ databases">
        <authorList>
            <person name="de Groot N.N."/>
        </authorList>
    </citation>
    <scope>NUCLEOTIDE SEQUENCE [LARGE SCALE GENOMIC DNA]</scope>
    <source>
        <strain evidence="3 4">DSM 28010</strain>
    </source>
</reference>
<accession>A0A1G8T5U3</accession>
<evidence type="ECO:0000313" key="4">
    <source>
        <dbReference type="Proteomes" id="UP000199340"/>
    </source>
</evidence>
<keyword evidence="4" id="KW-1185">Reference proteome</keyword>
<proteinExistence type="inferred from homology"/>
<dbReference type="GO" id="GO:0005737">
    <property type="term" value="C:cytoplasm"/>
    <property type="evidence" value="ECO:0007669"/>
    <property type="project" value="TreeGrafter"/>
</dbReference>
<name>A0A1G8T5U3_9RHOB</name>
<sequence length="374" mass="40441">MAKGSKRTGWVYSEIFNWHDTGRYNMLWAPSLSVQPGQHVENEETKRRFYNLLEVSQLAEHVTRIRPRPATDKELLRFHTPAHLAHLQQVCDAGGGEAGGKTHVGAASFDIARLAAGGVLEAVDAVIEGRVDNAYVLCRPPGHHAEAELVTGFCLLANGVLGVKHAREVHGLKRIAVVDWDVHHGNGAETAFLDDPDVLTISLHQDNLFPPDRGGFEVVGGSCAQGSNINVPLPPGSGSGAYRAAFDQIVVPALEQFAPEMIFVASGFDAAAMDPLGHMMLSSEDFHYMAECLLKVADQFCAGRIVMTHEGGYSAGYVPYCGLAVIEAMTGRNAGIEDPFRDYIVNYGAQDLQPHQQAAIDAVLLTHQLKQAAE</sequence>
<dbReference type="PANTHER" id="PTHR10625:SF31">
    <property type="entry name" value="HISTONE DEACETYLASE DOMAIN-CONTAINING PROTEIN"/>
    <property type="match status" value="1"/>
</dbReference>
<evidence type="ECO:0000259" key="2">
    <source>
        <dbReference type="Pfam" id="PF00850"/>
    </source>
</evidence>
<evidence type="ECO:0000256" key="1">
    <source>
        <dbReference type="ARBA" id="ARBA00005947"/>
    </source>
</evidence>
<protein>
    <submittedName>
        <fullName evidence="3">Acetoin utilization deacetylase AcuC</fullName>
    </submittedName>
</protein>
<organism evidence="3 4">
    <name type="scientific">Lutimaribacter saemankumensis</name>
    <dbReference type="NCBI Taxonomy" id="490829"/>
    <lineage>
        <taxon>Bacteria</taxon>
        <taxon>Pseudomonadati</taxon>
        <taxon>Pseudomonadota</taxon>
        <taxon>Alphaproteobacteria</taxon>
        <taxon>Rhodobacterales</taxon>
        <taxon>Roseobacteraceae</taxon>
        <taxon>Lutimaribacter</taxon>
    </lineage>
</organism>